<feature type="compositionally biased region" description="Low complexity" evidence="1">
    <location>
        <begin position="107"/>
        <end position="118"/>
    </location>
</feature>
<organism evidence="2">
    <name type="scientific">Culex pipiens</name>
    <name type="common">House mosquito</name>
    <dbReference type="NCBI Taxonomy" id="7175"/>
    <lineage>
        <taxon>Eukaryota</taxon>
        <taxon>Metazoa</taxon>
        <taxon>Ecdysozoa</taxon>
        <taxon>Arthropoda</taxon>
        <taxon>Hexapoda</taxon>
        <taxon>Insecta</taxon>
        <taxon>Pterygota</taxon>
        <taxon>Neoptera</taxon>
        <taxon>Endopterygota</taxon>
        <taxon>Diptera</taxon>
        <taxon>Nematocera</taxon>
        <taxon>Culicoidea</taxon>
        <taxon>Culicidae</taxon>
        <taxon>Culicinae</taxon>
        <taxon>Culicini</taxon>
        <taxon>Culex</taxon>
        <taxon>Culex</taxon>
    </lineage>
</organism>
<protein>
    <submittedName>
        <fullName evidence="2">(northern house mosquito) hypothetical protein</fullName>
    </submittedName>
</protein>
<sequence>MKSTTEGWPKSGTSVRRHVRGIERGWIANGRGRGRGSVIDPWIVTTVDVHWTAAVTEEDAVQWIEAGGTAPEIASVVEAAAGTVAGTTEMIEAAVTDEIAEDVANPRTTSTRTRSARA</sequence>
<evidence type="ECO:0000313" key="2">
    <source>
        <dbReference type="EMBL" id="CAG6500364.1"/>
    </source>
</evidence>
<accession>A0A8D8CTU7</accession>
<reference evidence="2" key="1">
    <citation type="submission" date="2021-05" db="EMBL/GenBank/DDBJ databases">
        <authorList>
            <person name="Alioto T."/>
            <person name="Alioto T."/>
            <person name="Gomez Garrido J."/>
        </authorList>
    </citation>
    <scope>NUCLEOTIDE SEQUENCE</scope>
</reference>
<feature type="region of interest" description="Disordered" evidence="1">
    <location>
        <begin position="98"/>
        <end position="118"/>
    </location>
</feature>
<evidence type="ECO:0000256" key="1">
    <source>
        <dbReference type="SAM" id="MobiDB-lite"/>
    </source>
</evidence>
<proteinExistence type="predicted"/>
<name>A0A8D8CTU7_CULPI</name>
<dbReference type="EMBL" id="HBUE01140093">
    <property type="protein sequence ID" value="CAG6500364.1"/>
    <property type="molecule type" value="Transcribed_RNA"/>
</dbReference>
<dbReference type="AlphaFoldDB" id="A0A8D8CTU7"/>